<reference evidence="1 2" key="1">
    <citation type="submission" date="2019-11" db="EMBL/GenBank/DDBJ databases">
        <authorList>
            <person name="Criscuolo A."/>
        </authorList>
    </citation>
    <scope>NUCLEOTIDE SEQUENCE [LARGE SCALE GENOMIC DNA]</scope>
    <source>
        <strain evidence="1">CIP111667</strain>
    </source>
</reference>
<dbReference type="AlphaFoldDB" id="A0A7M4DDS9"/>
<evidence type="ECO:0000313" key="1">
    <source>
        <dbReference type="EMBL" id="VZO35000.1"/>
    </source>
</evidence>
<dbReference type="Proteomes" id="UP000419743">
    <property type="component" value="Unassembled WGS sequence"/>
</dbReference>
<protein>
    <submittedName>
        <fullName evidence="1">Uncharacterized protein</fullName>
    </submittedName>
</protein>
<evidence type="ECO:0000313" key="2">
    <source>
        <dbReference type="Proteomes" id="UP000419743"/>
    </source>
</evidence>
<accession>A0A7M4DDS9</accession>
<keyword evidence="2" id="KW-1185">Reference proteome</keyword>
<dbReference type="EMBL" id="CACRYJ010000004">
    <property type="protein sequence ID" value="VZO35000.1"/>
    <property type="molecule type" value="Genomic_DNA"/>
</dbReference>
<gene>
    <name evidence="1" type="ORF">HALOF300_00268</name>
</gene>
<proteinExistence type="predicted"/>
<organism evidence="1 2">
    <name type="scientific">Occultella aeris</name>
    <dbReference type="NCBI Taxonomy" id="2761496"/>
    <lineage>
        <taxon>Bacteria</taxon>
        <taxon>Bacillati</taxon>
        <taxon>Actinomycetota</taxon>
        <taxon>Actinomycetes</taxon>
        <taxon>Micrococcales</taxon>
        <taxon>Ruaniaceae</taxon>
        <taxon>Occultella</taxon>
    </lineage>
</organism>
<name>A0A7M4DDS9_9MICO</name>
<sequence>MPAFEQPTGVFETSIMSAIGCATAASCSSWVIFPCESISPSTVLRPASATSGLLTGFHFAGFCVIRASIADWPRVSSAALREKKYCAAASTPYWDGPNCAMLR</sequence>
<comment type="caution">
    <text evidence="1">The sequence shown here is derived from an EMBL/GenBank/DDBJ whole genome shotgun (WGS) entry which is preliminary data.</text>
</comment>